<evidence type="ECO:0000259" key="9">
    <source>
        <dbReference type="PROSITE" id="PS50850"/>
    </source>
</evidence>
<sequence length="483" mass="53033">MSLIKATTGILISSCIGFIGFGFDGGLMSGILTNGYFIDTFDNPNATLQGQISALFDLGCFFGALSVFAYGDRFGRRTVILVGSVVHIVGGVIQACSYSSAQLIVGRIVAGYGCGCITVAIPVWISETTSPSKRGEITGLVIAFNMFGGVIVTLINYGMRYVKSHFSWRFPLALQVLFPIICLILIPLFPESPRWLISKDRSDEAKTSISRLLNTSIDSEEVQTMYSEVVVHVDEERAIASERSVKDLFGGKDKLHNLRRIILGALSQLMQQTGGNNTILYYQPSLFQNSLGMSESLSLILAAVNSINVTICGVLNALFLVERVNRKTIMMGGSLSQGTCMVLIAVGIALDSTKGSILSIVFMFGFYSTFGFSWGFAAWNYPPEINSQQYRNLGAATSTATNWIFNYIVVLITPIGVENIGWKFFLIFAVLNYCFVPVIFIFFVETKGLSLEEIDEIFLRKNPDSTLPVVEYRGDKPEAEHVE</sequence>
<evidence type="ECO:0000256" key="3">
    <source>
        <dbReference type="ARBA" id="ARBA00022448"/>
    </source>
</evidence>
<dbReference type="PANTHER" id="PTHR48022">
    <property type="entry name" value="PLASTIDIC GLUCOSE TRANSPORTER 4"/>
    <property type="match status" value="1"/>
</dbReference>
<feature type="transmembrane region" description="Helical" evidence="8">
    <location>
        <begin position="424"/>
        <end position="444"/>
    </location>
</feature>
<feature type="transmembrane region" description="Helical" evidence="8">
    <location>
        <begin position="297"/>
        <end position="321"/>
    </location>
</feature>
<dbReference type="GO" id="GO:0005351">
    <property type="term" value="F:carbohydrate:proton symporter activity"/>
    <property type="evidence" value="ECO:0007669"/>
    <property type="project" value="TreeGrafter"/>
</dbReference>
<evidence type="ECO:0000256" key="4">
    <source>
        <dbReference type="ARBA" id="ARBA00022692"/>
    </source>
</evidence>
<evidence type="ECO:0000313" key="11">
    <source>
        <dbReference type="Proteomes" id="UP000761534"/>
    </source>
</evidence>
<proteinExistence type="inferred from homology"/>
<dbReference type="AlphaFoldDB" id="A0A642UW10"/>
<keyword evidence="6 8" id="KW-0472">Membrane</keyword>
<dbReference type="InterPro" id="IPR003663">
    <property type="entry name" value="Sugar/inositol_transpt"/>
</dbReference>
<evidence type="ECO:0000256" key="1">
    <source>
        <dbReference type="ARBA" id="ARBA00004141"/>
    </source>
</evidence>
<dbReference type="EMBL" id="SWFS01000390">
    <property type="protein sequence ID" value="KAA8906835.1"/>
    <property type="molecule type" value="Genomic_DNA"/>
</dbReference>
<dbReference type="Proteomes" id="UP000761534">
    <property type="component" value="Unassembled WGS sequence"/>
</dbReference>
<feature type="transmembrane region" description="Helical" evidence="8">
    <location>
        <begin position="328"/>
        <end position="350"/>
    </location>
</feature>
<dbReference type="NCBIfam" id="TIGR00879">
    <property type="entry name" value="SP"/>
    <property type="match status" value="1"/>
</dbReference>
<feature type="transmembrane region" description="Helical" evidence="8">
    <location>
        <begin position="356"/>
        <end position="381"/>
    </location>
</feature>
<dbReference type="PANTHER" id="PTHR48022:SF28">
    <property type="entry name" value="MAJOR FACILITATOR SUPERFAMILY (MFS) PROFILE DOMAIN-CONTAINING PROTEIN-RELATED"/>
    <property type="match status" value="1"/>
</dbReference>
<dbReference type="OrthoDB" id="6612291at2759"/>
<dbReference type="FunFam" id="1.20.1250.20:FF:000134">
    <property type="entry name" value="MFS sugar transporter protein"/>
    <property type="match status" value="1"/>
</dbReference>
<comment type="similarity">
    <text evidence="2 7">Belongs to the major facilitator superfamily. Sugar transporter (TC 2.A.1.1) family.</text>
</comment>
<dbReference type="InterPro" id="IPR036259">
    <property type="entry name" value="MFS_trans_sf"/>
</dbReference>
<gene>
    <name evidence="10" type="ORF">TRICI_005074</name>
</gene>
<organism evidence="10 11">
    <name type="scientific">Trichomonascus ciferrii</name>
    <dbReference type="NCBI Taxonomy" id="44093"/>
    <lineage>
        <taxon>Eukaryota</taxon>
        <taxon>Fungi</taxon>
        <taxon>Dikarya</taxon>
        <taxon>Ascomycota</taxon>
        <taxon>Saccharomycotina</taxon>
        <taxon>Dipodascomycetes</taxon>
        <taxon>Dipodascales</taxon>
        <taxon>Trichomonascaceae</taxon>
        <taxon>Trichomonascus</taxon>
        <taxon>Trichomonascus ciferrii complex</taxon>
    </lineage>
</organism>
<feature type="transmembrane region" description="Helical" evidence="8">
    <location>
        <begin position="9"/>
        <end position="32"/>
    </location>
</feature>
<evidence type="ECO:0000256" key="6">
    <source>
        <dbReference type="ARBA" id="ARBA00023136"/>
    </source>
</evidence>
<dbReference type="SUPFAM" id="SSF103473">
    <property type="entry name" value="MFS general substrate transporter"/>
    <property type="match status" value="1"/>
</dbReference>
<dbReference type="InterPro" id="IPR050360">
    <property type="entry name" value="MFS_Sugar_Transporters"/>
</dbReference>
<dbReference type="GO" id="GO:0016020">
    <property type="term" value="C:membrane"/>
    <property type="evidence" value="ECO:0007669"/>
    <property type="project" value="UniProtKB-SubCell"/>
</dbReference>
<dbReference type="Gene3D" id="1.20.1250.20">
    <property type="entry name" value="MFS general substrate transporter like domains"/>
    <property type="match status" value="1"/>
</dbReference>
<dbReference type="PRINTS" id="PR00171">
    <property type="entry name" value="SUGRTRNSPORT"/>
</dbReference>
<keyword evidence="11" id="KW-1185">Reference proteome</keyword>
<feature type="transmembrane region" description="Helical" evidence="8">
    <location>
        <begin position="104"/>
        <end position="125"/>
    </location>
</feature>
<dbReference type="InterPro" id="IPR005828">
    <property type="entry name" value="MFS_sugar_transport-like"/>
</dbReference>
<accession>A0A642UW10</accession>
<evidence type="ECO:0000313" key="10">
    <source>
        <dbReference type="EMBL" id="KAA8906835.1"/>
    </source>
</evidence>
<feature type="transmembrane region" description="Helical" evidence="8">
    <location>
        <begin position="393"/>
        <end position="412"/>
    </location>
</feature>
<evidence type="ECO:0000256" key="7">
    <source>
        <dbReference type="RuleBase" id="RU003346"/>
    </source>
</evidence>
<evidence type="ECO:0000256" key="5">
    <source>
        <dbReference type="ARBA" id="ARBA00022989"/>
    </source>
</evidence>
<keyword evidence="4 8" id="KW-0812">Transmembrane</keyword>
<dbReference type="Pfam" id="PF00083">
    <property type="entry name" value="Sugar_tr"/>
    <property type="match status" value="1"/>
</dbReference>
<feature type="transmembrane region" description="Helical" evidence="8">
    <location>
        <begin position="52"/>
        <end position="71"/>
    </location>
</feature>
<evidence type="ECO:0000256" key="2">
    <source>
        <dbReference type="ARBA" id="ARBA00010992"/>
    </source>
</evidence>
<dbReference type="PROSITE" id="PS50850">
    <property type="entry name" value="MFS"/>
    <property type="match status" value="1"/>
</dbReference>
<dbReference type="VEuPathDB" id="FungiDB:TRICI_005074"/>
<evidence type="ECO:0000256" key="8">
    <source>
        <dbReference type="SAM" id="Phobius"/>
    </source>
</evidence>
<dbReference type="InterPro" id="IPR020846">
    <property type="entry name" value="MFS_dom"/>
</dbReference>
<protein>
    <recommendedName>
        <fullName evidence="9">Major facilitator superfamily (MFS) profile domain-containing protein</fullName>
    </recommendedName>
</protein>
<name>A0A642UW10_9ASCO</name>
<keyword evidence="3 7" id="KW-0813">Transport</keyword>
<feature type="transmembrane region" description="Helical" evidence="8">
    <location>
        <begin position="170"/>
        <end position="189"/>
    </location>
</feature>
<reference evidence="10" key="1">
    <citation type="journal article" date="2019" name="G3 (Bethesda)">
        <title>Genome Assemblies of Two Rare Opportunistic Yeast Pathogens: Diutina rugosa (syn. Candida rugosa) and Trichomonascus ciferrii (syn. Candida ciferrii).</title>
        <authorList>
            <person name="Mixao V."/>
            <person name="Saus E."/>
            <person name="Hansen A.P."/>
            <person name="Lass-Florl C."/>
            <person name="Gabaldon T."/>
        </authorList>
    </citation>
    <scope>NUCLEOTIDE SEQUENCE</scope>
    <source>
        <strain evidence="10">CBS 4856</strain>
    </source>
</reference>
<keyword evidence="5 8" id="KW-1133">Transmembrane helix</keyword>
<comment type="subcellular location">
    <subcellularLocation>
        <location evidence="1">Membrane</location>
        <topology evidence="1">Multi-pass membrane protein</topology>
    </subcellularLocation>
</comment>
<feature type="domain" description="Major facilitator superfamily (MFS) profile" evidence="9">
    <location>
        <begin position="10"/>
        <end position="447"/>
    </location>
</feature>
<feature type="transmembrane region" description="Helical" evidence="8">
    <location>
        <begin position="137"/>
        <end position="158"/>
    </location>
</feature>
<comment type="caution">
    <text evidence="10">The sequence shown here is derived from an EMBL/GenBank/DDBJ whole genome shotgun (WGS) entry which is preliminary data.</text>
</comment>